<evidence type="ECO:0000256" key="1">
    <source>
        <dbReference type="SAM" id="Coils"/>
    </source>
</evidence>
<evidence type="ECO:0000313" key="3">
    <source>
        <dbReference type="EMBL" id="VDN27443.1"/>
    </source>
</evidence>
<evidence type="ECO:0000256" key="2">
    <source>
        <dbReference type="SAM" id="MobiDB-lite"/>
    </source>
</evidence>
<feature type="compositionally biased region" description="Polar residues" evidence="2">
    <location>
        <begin position="73"/>
        <end position="85"/>
    </location>
</feature>
<keyword evidence="1" id="KW-0175">Coiled coil</keyword>
<dbReference type="Proteomes" id="UP000271098">
    <property type="component" value="Unassembled WGS sequence"/>
</dbReference>
<keyword evidence="4" id="KW-1185">Reference proteome</keyword>
<reference evidence="3 4" key="2">
    <citation type="submission" date="2018-11" db="EMBL/GenBank/DDBJ databases">
        <authorList>
            <consortium name="Pathogen Informatics"/>
        </authorList>
    </citation>
    <scope>NUCLEOTIDE SEQUENCE [LARGE SCALE GENOMIC DNA]</scope>
</reference>
<protein>
    <submittedName>
        <fullName evidence="5">EB1 C-terminal domain-containing protein</fullName>
    </submittedName>
</protein>
<name>A0A183E5G3_9BILA</name>
<evidence type="ECO:0000313" key="5">
    <source>
        <dbReference type="WBParaSite" id="GPUH_0001622601-mRNA-1"/>
    </source>
</evidence>
<evidence type="ECO:0000313" key="4">
    <source>
        <dbReference type="Proteomes" id="UP000271098"/>
    </source>
</evidence>
<feature type="compositionally biased region" description="Polar residues" evidence="2">
    <location>
        <begin position="91"/>
        <end position="100"/>
    </location>
</feature>
<proteinExistence type="predicted"/>
<feature type="coiled-coil region" evidence="1">
    <location>
        <begin position="2"/>
        <end position="29"/>
    </location>
</feature>
<reference evidence="5" key="1">
    <citation type="submission" date="2016-06" db="UniProtKB">
        <authorList>
            <consortium name="WormBaseParasite"/>
        </authorList>
    </citation>
    <scope>IDENTIFICATION</scope>
</reference>
<dbReference type="WBParaSite" id="GPUH_0001622601-mRNA-1">
    <property type="protein sequence ID" value="GPUH_0001622601-mRNA-1"/>
    <property type="gene ID" value="GPUH_0001622601"/>
</dbReference>
<dbReference type="EMBL" id="UYRT01083432">
    <property type="protein sequence ID" value="VDN27443.1"/>
    <property type="molecule type" value="Genomic_DNA"/>
</dbReference>
<accession>A0A183E5G3</accession>
<organism evidence="5">
    <name type="scientific">Gongylonema pulchrum</name>
    <dbReference type="NCBI Taxonomy" id="637853"/>
    <lineage>
        <taxon>Eukaryota</taxon>
        <taxon>Metazoa</taxon>
        <taxon>Ecdysozoa</taxon>
        <taxon>Nematoda</taxon>
        <taxon>Chromadorea</taxon>
        <taxon>Rhabditida</taxon>
        <taxon>Spirurina</taxon>
        <taxon>Spiruromorpha</taxon>
        <taxon>Spiruroidea</taxon>
        <taxon>Gongylonematidae</taxon>
        <taxon>Gongylonema</taxon>
    </lineage>
</organism>
<gene>
    <name evidence="3" type="ORF">GPUH_LOCUS16204</name>
</gene>
<dbReference type="AlphaFoldDB" id="A0A183E5G3"/>
<sequence length="100" mass="11625">MLARMDIQKQEMDNRLEEVKYELEKVLRRECKLDVRLAEVCLHVFVATNDLRLYEYYVRKNNDLELNLMKAATTNGPNNINSAKASDSDTTESVNKSTVR</sequence>
<feature type="region of interest" description="Disordered" evidence="2">
    <location>
        <begin position="73"/>
        <end position="100"/>
    </location>
</feature>